<proteinExistence type="inferred from homology"/>
<comment type="subunit">
    <text evidence="4">Heterodimer of an alpha subunit and a beta subunit processed from the same precursor.</text>
</comment>
<keyword evidence="5" id="KW-1133">Transmembrane helix</keyword>
<evidence type="ECO:0000256" key="1">
    <source>
        <dbReference type="ARBA" id="ARBA00006586"/>
    </source>
</evidence>
<keyword evidence="3" id="KW-0865">Zymogen</keyword>
<evidence type="ECO:0000313" key="7">
    <source>
        <dbReference type="Proteomes" id="UP001202134"/>
    </source>
</evidence>
<evidence type="ECO:0000313" key="6">
    <source>
        <dbReference type="EMBL" id="MCL1043738.1"/>
    </source>
</evidence>
<dbReference type="Gene3D" id="3.60.20.10">
    <property type="entry name" value="Glutamine Phosphoribosylpyrophosphate, subunit 1, domain 1"/>
    <property type="match status" value="1"/>
</dbReference>
<dbReference type="InterPro" id="IPR023343">
    <property type="entry name" value="Penicillin_amidase_dom1"/>
</dbReference>
<organism evidence="6 7">
    <name type="scientific">Shewanella electrodiphila</name>
    <dbReference type="NCBI Taxonomy" id="934143"/>
    <lineage>
        <taxon>Bacteria</taxon>
        <taxon>Pseudomonadati</taxon>
        <taxon>Pseudomonadota</taxon>
        <taxon>Gammaproteobacteria</taxon>
        <taxon>Alteromonadales</taxon>
        <taxon>Shewanellaceae</taxon>
        <taxon>Shewanella</taxon>
    </lineage>
</organism>
<keyword evidence="5" id="KW-0472">Membrane</keyword>
<protein>
    <submittedName>
        <fullName evidence="6">Penicillin acylase family protein</fullName>
    </submittedName>
</protein>
<dbReference type="InterPro" id="IPR002692">
    <property type="entry name" value="S45"/>
</dbReference>
<evidence type="ECO:0000256" key="5">
    <source>
        <dbReference type="SAM" id="Phobius"/>
    </source>
</evidence>
<dbReference type="PANTHER" id="PTHR34218">
    <property type="entry name" value="PEPTIDASE S45 PENICILLIN AMIDASE"/>
    <property type="match status" value="1"/>
</dbReference>
<dbReference type="EMBL" id="JAKIKU010000001">
    <property type="protein sequence ID" value="MCL1043738.1"/>
    <property type="molecule type" value="Genomic_DNA"/>
</dbReference>
<keyword evidence="2" id="KW-0378">Hydrolase</keyword>
<dbReference type="Gene3D" id="1.10.1400.10">
    <property type="match status" value="1"/>
</dbReference>
<dbReference type="PIRSF" id="PIRSF001227">
    <property type="entry name" value="Pen_acylase"/>
    <property type="match status" value="1"/>
</dbReference>
<reference evidence="6 7" key="1">
    <citation type="submission" date="2022-01" db="EMBL/GenBank/DDBJ databases">
        <title>Whole genome-based taxonomy of the Shewanellaceae.</title>
        <authorList>
            <person name="Martin-Rodriguez A.J."/>
        </authorList>
    </citation>
    <scope>NUCLEOTIDE SEQUENCE [LARGE SCALE GENOMIC DNA]</scope>
    <source>
        <strain evidence="6 7">DSM 24955</strain>
    </source>
</reference>
<evidence type="ECO:0000256" key="2">
    <source>
        <dbReference type="ARBA" id="ARBA00022801"/>
    </source>
</evidence>
<gene>
    <name evidence="6" type="ORF">L2737_00095</name>
</gene>
<dbReference type="InterPro" id="IPR043146">
    <property type="entry name" value="Penicillin_amidase_N_B-knob"/>
</dbReference>
<comment type="caution">
    <text evidence="6">The sequence shown here is derived from an EMBL/GenBank/DDBJ whole genome shotgun (WGS) entry which is preliminary data.</text>
</comment>
<dbReference type="InterPro" id="IPR029055">
    <property type="entry name" value="Ntn_hydrolases_N"/>
</dbReference>
<dbReference type="Proteomes" id="UP001202134">
    <property type="component" value="Unassembled WGS sequence"/>
</dbReference>
<dbReference type="Gene3D" id="2.30.120.10">
    <property type="match status" value="1"/>
</dbReference>
<dbReference type="InterPro" id="IPR043147">
    <property type="entry name" value="Penicillin_amidase_A-knob"/>
</dbReference>
<dbReference type="Pfam" id="PF01804">
    <property type="entry name" value="Penicil_amidase"/>
    <property type="match status" value="1"/>
</dbReference>
<keyword evidence="7" id="KW-1185">Reference proteome</keyword>
<keyword evidence="5" id="KW-0812">Transmembrane</keyword>
<dbReference type="SUPFAM" id="SSF56235">
    <property type="entry name" value="N-terminal nucleophile aminohydrolases (Ntn hydrolases)"/>
    <property type="match status" value="1"/>
</dbReference>
<accession>A0ABT0KIS4</accession>
<evidence type="ECO:0000256" key="3">
    <source>
        <dbReference type="ARBA" id="ARBA00023145"/>
    </source>
</evidence>
<dbReference type="PANTHER" id="PTHR34218:SF4">
    <property type="entry name" value="ACYL-HOMOSERINE LACTONE ACYLASE QUIP"/>
    <property type="match status" value="1"/>
</dbReference>
<dbReference type="CDD" id="cd03747">
    <property type="entry name" value="Ntn_PGA_like"/>
    <property type="match status" value="1"/>
</dbReference>
<sequence>MSVSLNKVLQSKITKYTLASLLLFSSAIILAVYCVLRLSMPSLSNTIISEDISAPVTIERDTLGTAIITANSRIDASYAIGYAHSQDRFFQMDLLRRNSAGELSEIFGKAALDLDKSRRFHQLRKRAQHIFEQLPEQDKASLTAYTKGVNQALADQTVLSFEYLLTNSSPREWHETDSLLVIYSMYLDLQGNTIKRDMALTQLQQAFGNDMLAFLIQPSHHQAALDNSQIALYQGSIPQLEEQILISAIDQDIEEPVEVGSNNWAVTSQLTGTGRAMLSDDMHLSFAVPIIWYRAQLNYPNTHRSDADKSNNIKQITGVSLPGAPAIVVGSNGKLAWGFTNSYIDTADWIEISSDTEIELEYEPIDLPEGQVNYTVQVSKYGPVKTVAGIDYALSWVGHTDYAVNMALLSLENAQSVEQATELATQIGIPAQNMLLADAQGNAGWKIAGAVPARDNPSDTAQSTNGYQQDNWQQQQAVMPEMINPDNNRIWTANSRVLSAEAQLRYGDGGYALGARAAQIRDKLLANNNFTEDDFYQLQLDNEARFLAPWQQYLLSVLSEQPVLFAEDIKHISSWGECACADSVGYTLVRKFRTALIDQTFAPIETELKQRSSGLSAIKRYLETPMWQILNQQPATWLPKNHANWQSFAVSAYQDSTAALLKKHSPKKKLTDLRWGKVNQLTIQHPFSKQLPQLSRWLDMPTIEGFGDSFMPAVQGKSFGASQRFIVQPGAEQDAIMSIPGGQSGHPLSPYYRNGYEQYAKQKHTPLLPTEIEHKLVINPFVESH</sequence>
<evidence type="ECO:0000256" key="4">
    <source>
        <dbReference type="ARBA" id="ARBA00038735"/>
    </source>
</evidence>
<comment type="similarity">
    <text evidence="1">Belongs to the peptidase S45 family.</text>
</comment>
<dbReference type="Gene3D" id="1.10.439.10">
    <property type="entry name" value="Penicillin Amidohydrolase, domain 1"/>
    <property type="match status" value="1"/>
</dbReference>
<feature type="transmembrane region" description="Helical" evidence="5">
    <location>
        <begin position="21"/>
        <end position="40"/>
    </location>
</feature>
<dbReference type="InterPro" id="IPR014395">
    <property type="entry name" value="Pen/GL7ACA/AHL_acylase"/>
</dbReference>
<name>A0ABT0KIS4_9GAMM</name>